<protein>
    <recommendedName>
        <fullName evidence="4">Peptidase A2 domain-containing protein</fullName>
    </recommendedName>
</protein>
<keyword evidence="3" id="KW-1185">Reference proteome</keyword>
<evidence type="ECO:0000256" key="1">
    <source>
        <dbReference type="SAM" id="SignalP"/>
    </source>
</evidence>
<feature type="signal peptide" evidence="1">
    <location>
        <begin position="1"/>
        <end position="18"/>
    </location>
</feature>
<dbReference type="AlphaFoldDB" id="A0ABD3NRH8"/>
<sequence>MKIQSAALLACLLSQTAAFTAFIPSSRHDHAAYITRCSASKNEANDKKRRTLFDLAATLPFLGRRDANAAATSAAANVNNDGPIADFPMRRLQLPKGGIGRSYILIQLYIQNTGPYDFMVDSGLTTELITPHLQSLLHLPNAGVSKQGLSAGAVGVTQSLVELKNVSLCGSSGSGEERFDLPPLTAIVTDFPQEHMDPSHDPVEGMLGMEVLEQFDVDFDFPMNRLRLWRPGSFDKVAKNVEGMAAIDAVVVNETRLLGFRVASADVKGKDGEVSTQPYLGLVDCGSSFSIVNWAAAPYLGLPPKGDAAYQKNPQVQGMGVDGLPQVLPTYKVQLSYVGDPVQASQQTMTFQSPAAGWKAWDPISIAIGDLPVFTQLLGDGRTPYKGPAGIIGLDVLSQRRVALETSSGRKRKIWVGKS</sequence>
<gene>
    <name evidence="2" type="ORF">ACHAWO_013277</name>
</gene>
<reference evidence="2 3" key="1">
    <citation type="submission" date="2024-10" db="EMBL/GenBank/DDBJ databases">
        <title>Updated reference genomes for cyclostephanoid diatoms.</title>
        <authorList>
            <person name="Roberts W.R."/>
            <person name="Alverson A.J."/>
        </authorList>
    </citation>
    <scope>NUCLEOTIDE SEQUENCE [LARGE SCALE GENOMIC DNA]</scope>
    <source>
        <strain evidence="2 3">AJA010-31</strain>
    </source>
</reference>
<dbReference type="EMBL" id="JALLPJ020000987">
    <property type="protein sequence ID" value="KAL3778399.1"/>
    <property type="molecule type" value="Genomic_DNA"/>
</dbReference>
<proteinExistence type="predicted"/>
<dbReference type="Gene3D" id="2.40.70.10">
    <property type="entry name" value="Acid Proteases"/>
    <property type="match status" value="2"/>
</dbReference>
<comment type="caution">
    <text evidence="2">The sequence shown here is derived from an EMBL/GenBank/DDBJ whole genome shotgun (WGS) entry which is preliminary data.</text>
</comment>
<keyword evidence="1" id="KW-0732">Signal</keyword>
<organism evidence="2 3">
    <name type="scientific">Cyclotella atomus</name>
    <dbReference type="NCBI Taxonomy" id="382360"/>
    <lineage>
        <taxon>Eukaryota</taxon>
        <taxon>Sar</taxon>
        <taxon>Stramenopiles</taxon>
        <taxon>Ochrophyta</taxon>
        <taxon>Bacillariophyta</taxon>
        <taxon>Coscinodiscophyceae</taxon>
        <taxon>Thalassiosirophycidae</taxon>
        <taxon>Stephanodiscales</taxon>
        <taxon>Stephanodiscaceae</taxon>
        <taxon>Cyclotella</taxon>
    </lineage>
</organism>
<dbReference type="Pfam" id="PF13650">
    <property type="entry name" value="Asp_protease_2"/>
    <property type="match status" value="1"/>
</dbReference>
<dbReference type="Proteomes" id="UP001530400">
    <property type="component" value="Unassembled WGS sequence"/>
</dbReference>
<feature type="chain" id="PRO_5044876734" description="Peptidase A2 domain-containing protein" evidence="1">
    <location>
        <begin position="19"/>
        <end position="419"/>
    </location>
</feature>
<evidence type="ECO:0000313" key="2">
    <source>
        <dbReference type="EMBL" id="KAL3778399.1"/>
    </source>
</evidence>
<evidence type="ECO:0000313" key="3">
    <source>
        <dbReference type="Proteomes" id="UP001530400"/>
    </source>
</evidence>
<evidence type="ECO:0008006" key="4">
    <source>
        <dbReference type="Google" id="ProtNLM"/>
    </source>
</evidence>
<accession>A0ABD3NRH8</accession>
<dbReference type="InterPro" id="IPR021109">
    <property type="entry name" value="Peptidase_aspartic_dom_sf"/>
</dbReference>
<name>A0ABD3NRH8_9STRA</name>